<evidence type="ECO:0000256" key="7">
    <source>
        <dbReference type="PIRSR" id="PIRSR016262-2"/>
    </source>
</evidence>
<dbReference type="Gene3D" id="3.30.930.10">
    <property type="entry name" value="Bira Bifunctional Protein, Domain 2"/>
    <property type="match status" value="1"/>
</dbReference>
<feature type="binding site" evidence="7">
    <location>
        <begin position="148"/>
        <end position="150"/>
    </location>
    <ligand>
        <name>substrate</name>
    </ligand>
</feature>
<evidence type="ECO:0000313" key="10">
    <source>
        <dbReference type="EMBL" id="BBM85905.1"/>
    </source>
</evidence>
<dbReference type="InterPro" id="IPR000544">
    <property type="entry name" value="Octanoyltransferase"/>
</dbReference>
<keyword evidence="2 5" id="KW-0808">Transferase</keyword>
<evidence type="ECO:0000313" key="11">
    <source>
        <dbReference type="Proteomes" id="UP000326354"/>
    </source>
</evidence>
<evidence type="ECO:0000256" key="5">
    <source>
        <dbReference type="PIRNR" id="PIRNR016262"/>
    </source>
</evidence>
<dbReference type="InterPro" id="IPR004143">
    <property type="entry name" value="BPL_LPL_catalytic"/>
</dbReference>
<protein>
    <recommendedName>
        <fullName evidence="5">Octanoyltransferase</fullName>
        <ecNumber evidence="5">2.3.1.181</ecNumber>
    </recommendedName>
</protein>
<dbReference type="GO" id="GO:0009249">
    <property type="term" value="P:protein lipoylation"/>
    <property type="evidence" value="ECO:0007669"/>
    <property type="project" value="InterPro"/>
</dbReference>
<sequence>MKKLNVMDLGLGNYTQVLRLQKEIMEKRARGEVEDTLILVEHPTVITLGVKANEQSIKVTKEYLAENGIEVHEILRGGAAFLHSPGQIVGYPIFLLEANERRAYLETIQQMMMDLTEEHKIPAVLHPNKDYIGVWYEVESGAYKKIGAVGMRFVNRNDQYVTLHGFALNVNNDSSIVEKLIFMCGCPSETCISWKEITQKTFDLSQIKENIIHKLAKDLHYNTVYTNKKNNHH</sequence>
<evidence type="ECO:0000256" key="1">
    <source>
        <dbReference type="ARBA" id="ARBA00004821"/>
    </source>
</evidence>
<evidence type="ECO:0000256" key="2">
    <source>
        <dbReference type="ARBA" id="ARBA00022679"/>
    </source>
</evidence>
<dbReference type="EMBL" id="AP019860">
    <property type="protein sequence ID" value="BBM85905.1"/>
    <property type="molecule type" value="Genomic_DNA"/>
</dbReference>
<comment type="catalytic activity">
    <reaction evidence="5">
        <text>octanoyl-[ACP] + L-lysyl-[protein] = N(6)-octanoyl-L-lysyl-[protein] + holo-[ACP] + H(+)</text>
        <dbReference type="Rhea" id="RHEA:17665"/>
        <dbReference type="Rhea" id="RHEA-COMP:9636"/>
        <dbReference type="Rhea" id="RHEA-COMP:9685"/>
        <dbReference type="Rhea" id="RHEA-COMP:9752"/>
        <dbReference type="Rhea" id="RHEA-COMP:9928"/>
        <dbReference type="ChEBI" id="CHEBI:15378"/>
        <dbReference type="ChEBI" id="CHEBI:29969"/>
        <dbReference type="ChEBI" id="CHEBI:64479"/>
        <dbReference type="ChEBI" id="CHEBI:78463"/>
        <dbReference type="ChEBI" id="CHEBI:78809"/>
        <dbReference type="EC" id="2.3.1.181"/>
    </reaction>
</comment>
<feature type="site" description="Lowers pKa of active site Cys" evidence="8">
    <location>
        <position position="145"/>
    </location>
</feature>
<evidence type="ECO:0000256" key="8">
    <source>
        <dbReference type="PIRSR" id="PIRSR016262-3"/>
    </source>
</evidence>
<feature type="binding site" evidence="7">
    <location>
        <begin position="165"/>
        <end position="167"/>
    </location>
    <ligand>
        <name>substrate</name>
    </ligand>
</feature>
<evidence type="ECO:0000256" key="3">
    <source>
        <dbReference type="ARBA" id="ARBA00023315"/>
    </source>
</evidence>
<feature type="binding site" evidence="7">
    <location>
        <begin position="76"/>
        <end position="83"/>
    </location>
    <ligand>
        <name>substrate</name>
    </ligand>
</feature>
<feature type="active site" description="Acyl-thioester intermediate" evidence="6">
    <location>
        <position position="184"/>
    </location>
</feature>
<comment type="function">
    <text evidence="4 5">Catalyzes the transfer of endogenously produced octanoic acid from octanoyl-acyl-carrier-protein onto the lipoyl domains of lipoate-dependent enzymes. Lipoyl-ACP can also act as a substrate although octanoyl-ACP is likely to be the physiological substrate.</text>
</comment>
<dbReference type="RefSeq" id="WP_151969992.1">
    <property type="nucleotide sequence ID" value="NZ_AP019860.1"/>
</dbReference>
<dbReference type="SUPFAM" id="SSF55681">
    <property type="entry name" value="Class II aaRS and biotin synthetases"/>
    <property type="match status" value="1"/>
</dbReference>
<comment type="pathway">
    <text evidence="1 5">Protein modification; protein lipoylation via endogenous pathway; protein N(6)-(lipoyl)lysine from octanoyl-[acyl-carrier-protein]: step 1/2.</text>
</comment>
<dbReference type="EC" id="2.3.1.181" evidence="5"/>
<accession>A0A5S9ISL9</accession>
<dbReference type="GO" id="GO:0033819">
    <property type="term" value="F:lipoyl(octanoyl) transferase activity"/>
    <property type="evidence" value="ECO:0007669"/>
    <property type="project" value="UniProtKB-EC"/>
</dbReference>
<dbReference type="Proteomes" id="UP000326354">
    <property type="component" value="Chromosome"/>
</dbReference>
<organism evidence="10 11">
    <name type="scientific">Uabimicrobium amorphum</name>
    <dbReference type="NCBI Taxonomy" id="2596890"/>
    <lineage>
        <taxon>Bacteria</taxon>
        <taxon>Pseudomonadati</taxon>
        <taxon>Planctomycetota</taxon>
        <taxon>Candidatus Uabimicrobiia</taxon>
        <taxon>Candidatus Uabimicrobiales</taxon>
        <taxon>Candidatus Uabimicrobiaceae</taxon>
        <taxon>Candidatus Uabimicrobium</taxon>
    </lineage>
</organism>
<dbReference type="KEGG" id="uam:UABAM_04287"/>
<reference evidence="10 11" key="1">
    <citation type="submission" date="2019-08" db="EMBL/GenBank/DDBJ databases">
        <title>Complete genome sequence of Candidatus Uab amorphum.</title>
        <authorList>
            <person name="Shiratori T."/>
            <person name="Suzuki S."/>
            <person name="Kakizawa Y."/>
            <person name="Ishida K."/>
        </authorList>
    </citation>
    <scope>NUCLEOTIDE SEQUENCE [LARGE SCALE GENOMIC DNA]</scope>
    <source>
        <strain evidence="10 11">SRT547</strain>
    </source>
</reference>
<dbReference type="InterPro" id="IPR045864">
    <property type="entry name" value="aa-tRNA-synth_II/BPL/LPL"/>
</dbReference>
<dbReference type="UniPathway" id="UPA00538">
    <property type="reaction ID" value="UER00592"/>
</dbReference>
<comment type="similarity">
    <text evidence="5">Belongs to the LipB family.</text>
</comment>
<evidence type="ECO:0000259" key="9">
    <source>
        <dbReference type="PROSITE" id="PS51733"/>
    </source>
</evidence>
<dbReference type="PANTHER" id="PTHR10993:SF7">
    <property type="entry name" value="LIPOYLTRANSFERASE 2, MITOCHONDRIAL-RELATED"/>
    <property type="match status" value="1"/>
</dbReference>
<dbReference type="PIRSF" id="PIRSF016262">
    <property type="entry name" value="LPLase"/>
    <property type="match status" value="1"/>
</dbReference>
<dbReference type="PANTHER" id="PTHR10993">
    <property type="entry name" value="OCTANOYLTRANSFERASE"/>
    <property type="match status" value="1"/>
</dbReference>
<dbReference type="PROSITE" id="PS51733">
    <property type="entry name" value="BPL_LPL_CATALYTIC"/>
    <property type="match status" value="1"/>
</dbReference>
<dbReference type="OrthoDB" id="9787061at2"/>
<evidence type="ECO:0000256" key="4">
    <source>
        <dbReference type="ARBA" id="ARBA00024732"/>
    </source>
</evidence>
<keyword evidence="11" id="KW-1185">Reference proteome</keyword>
<evidence type="ECO:0000256" key="6">
    <source>
        <dbReference type="PIRSR" id="PIRSR016262-1"/>
    </source>
</evidence>
<proteinExistence type="inferred from homology"/>
<name>A0A5S9ISL9_UABAM</name>
<keyword evidence="3 5" id="KW-0012">Acyltransferase</keyword>
<dbReference type="Pfam" id="PF21948">
    <property type="entry name" value="LplA-B_cat"/>
    <property type="match status" value="1"/>
</dbReference>
<dbReference type="AlphaFoldDB" id="A0A5S9ISL9"/>
<gene>
    <name evidence="10" type="ORF">UABAM_04287</name>
</gene>
<feature type="domain" description="BPL/LPL catalytic" evidence="9">
    <location>
        <begin position="31"/>
        <end position="223"/>
    </location>
</feature>